<evidence type="ECO:0000256" key="4">
    <source>
        <dbReference type="ARBA" id="ARBA00022763"/>
    </source>
</evidence>
<dbReference type="InterPro" id="IPR036388">
    <property type="entry name" value="WH-like_DNA-bd_sf"/>
</dbReference>
<feature type="domain" description="Methylated-DNA-[protein]-cysteine S-methyltransferase DNA binding" evidence="7">
    <location>
        <begin position="75"/>
        <end position="157"/>
    </location>
</feature>
<dbReference type="EMBL" id="UOFM01000390">
    <property type="protein sequence ID" value="VAW81264.1"/>
    <property type="molecule type" value="Genomic_DNA"/>
</dbReference>
<dbReference type="InterPro" id="IPR036631">
    <property type="entry name" value="MGMT_N_sf"/>
</dbReference>
<dbReference type="PANTHER" id="PTHR10815">
    <property type="entry name" value="METHYLATED-DNA--PROTEIN-CYSTEINE METHYLTRANSFERASE"/>
    <property type="match status" value="1"/>
</dbReference>
<dbReference type="InterPro" id="IPR014048">
    <property type="entry name" value="MethylDNA_cys_MeTrfase_DNA-bd"/>
</dbReference>
<evidence type="ECO:0000256" key="1">
    <source>
        <dbReference type="ARBA" id="ARBA00001286"/>
    </source>
</evidence>
<comment type="catalytic activity">
    <reaction evidence="1">
        <text>a 4-O-methyl-thymidine in DNA + L-cysteinyl-[protein] = a thymidine in DNA + S-methyl-L-cysteinyl-[protein]</text>
        <dbReference type="Rhea" id="RHEA:53428"/>
        <dbReference type="Rhea" id="RHEA-COMP:10131"/>
        <dbReference type="Rhea" id="RHEA-COMP:10132"/>
        <dbReference type="Rhea" id="RHEA-COMP:13555"/>
        <dbReference type="Rhea" id="RHEA-COMP:13556"/>
        <dbReference type="ChEBI" id="CHEBI:29950"/>
        <dbReference type="ChEBI" id="CHEBI:82612"/>
        <dbReference type="ChEBI" id="CHEBI:137386"/>
        <dbReference type="ChEBI" id="CHEBI:137387"/>
        <dbReference type="EC" id="2.1.1.63"/>
    </reaction>
</comment>
<dbReference type="GO" id="GO:0003908">
    <property type="term" value="F:methylated-DNA-[protein]-cysteine S-methyltransferase activity"/>
    <property type="evidence" value="ECO:0007669"/>
    <property type="project" value="UniProtKB-EC"/>
</dbReference>
<dbReference type="PANTHER" id="PTHR10815:SF13">
    <property type="entry name" value="METHYLATED-DNA--PROTEIN-CYSTEINE METHYLTRANSFERASE"/>
    <property type="match status" value="1"/>
</dbReference>
<evidence type="ECO:0000256" key="5">
    <source>
        <dbReference type="ARBA" id="ARBA00023204"/>
    </source>
</evidence>
<dbReference type="GO" id="GO:0006281">
    <property type="term" value="P:DNA repair"/>
    <property type="evidence" value="ECO:0007669"/>
    <property type="project" value="UniProtKB-KW"/>
</dbReference>
<dbReference type="EC" id="2.1.1.63" evidence="8"/>
<gene>
    <name evidence="8" type="ORF">MNBD_GAMMA14-1468</name>
</gene>
<dbReference type="SUPFAM" id="SSF53155">
    <property type="entry name" value="Methylated DNA-protein cysteine methyltransferase domain"/>
    <property type="match status" value="1"/>
</dbReference>
<organism evidence="8">
    <name type="scientific">hydrothermal vent metagenome</name>
    <dbReference type="NCBI Taxonomy" id="652676"/>
    <lineage>
        <taxon>unclassified sequences</taxon>
        <taxon>metagenomes</taxon>
        <taxon>ecological metagenomes</taxon>
    </lineage>
</organism>
<dbReference type="CDD" id="cd06445">
    <property type="entry name" value="ATase"/>
    <property type="match status" value="1"/>
</dbReference>
<evidence type="ECO:0000313" key="8">
    <source>
        <dbReference type="EMBL" id="VAW81264.1"/>
    </source>
</evidence>
<sequence>MTQSTRFDAVFDSRVGRLAIILGGDSLRGLQFVDGRTALVAADCAPVRRIQRAILRYLETPAVLPSVPLMVEGTPFQQRVWAALQAIPAGQVMTYGELAVRLQSGARAVGNACRHNPVPLAIPCHRIVPSRGLGGFAGRTSGRLVAIKRQLLAREGVEIH</sequence>
<dbReference type="NCBIfam" id="TIGR00589">
    <property type="entry name" value="ogt"/>
    <property type="match status" value="1"/>
</dbReference>
<dbReference type="Gene3D" id="1.10.10.10">
    <property type="entry name" value="Winged helix-like DNA-binding domain superfamily/Winged helix DNA-binding domain"/>
    <property type="match status" value="1"/>
</dbReference>
<evidence type="ECO:0000256" key="6">
    <source>
        <dbReference type="ARBA" id="ARBA00049348"/>
    </source>
</evidence>
<name>A0A3B0ZIZ6_9ZZZZ</name>
<comment type="catalytic activity">
    <reaction evidence="6">
        <text>a 6-O-methyl-2'-deoxyguanosine in DNA + L-cysteinyl-[protein] = S-methyl-L-cysteinyl-[protein] + a 2'-deoxyguanosine in DNA</text>
        <dbReference type="Rhea" id="RHEA:24000"/>
        <dbReference type="Rhea" id="RHEA-COMP:10131"/>
        <dbReference type="Rhea" id="RHEA-COMP:10132"/>
        <dbReference type="Rhea" id="RHEA-COMP:11367"/>
        <dbReference type="Rhea" id="RHEA-COMP:11368"/>
        <dbReference type="ChEBI" id="CHEBI:29950"/>
        <dbReference type="ChEBI" id="CHEBI:82612"/>
        <dbReference type="ChEBI" id="CHEBI:85445"/>
        <dbReference type="ChEBI" id="CHEBI:85448"/>
        <dbReference type="EC" id="2.1.1.63"/>
    </reaction>
</comment>
<protein>
    <submittedName>
        <fullName evidence="8">Methylated-DNA--protein-cysteine methyltransferase</fullName>
        <ecNumber evidence="8">2.1.1.63</ecNumber>
    </submittedName>
</protein>
<keyword evidence="3 8" id="KW-0808">Transferase</keyword>
<dbReference type="PROSITE" id="PS00374">
    <property type="entry name" value="MGMT"/>
    <property type="match status" value="1"/>
</dbReference>
<dbReference type="GO" id="GO:0032259">
    <property type="term" value="P:methylation"/>
    <property type="evidence" value="ECO:0007669"/>
    <property type="project" value="UniProtKB-KW"/>
</dbReference>
<dbReference type="SUPFAM" id="SSF46767">
    <property type="entry name" value="Methylated DNA-protein cysteine methyltransferase, C-terminal domain"/>
    <property type="match status" value="1"/>
</dbReference>
<evidence type="ECO:0000256" key="2">
    <source>
        <dbReference type="ARBA" id="ARBA00022603"/>
    </source>
</evidence>
<reference evidence="8" key="1">
    <citation type="submission" date="2018-06" db="EMBL/GenBank/DDBJ databases">
        <authorList>
            <person name="Zhirakovskaya E."/>
        </authorList>
    </citation>
    <scope>NUCLEOTIDE SEQUENCE</scope>
</reference>
<evidence type="ECO:0000256" key="3">
    <source>
        <dbReference type="ARBA" id="ARBA00022679"/>
    </source>
</evidence>
<dbReference type="InterPro" id="IPR001497">
    <property type="entry name" value="MethylDNA_cys_MeTrfase_AS"/>
</dbReference>
<dbReference type="Pfam" id="PF01035">
    <property type="entry name" value="DNA_binding_1"/>
    <property type="match status" value="1"/>
</dbReference>
<keyword evidence="5" id="KW-0234">DNA repair</keyword>
<dbReference type="AlphaFoldDB" id="A0A3B0ZIZ6"/>
<evidence type="ECO:0000259" key="7">
    <source>
        <dbReference type="Pfam" id="PF01035"/>
    </source>
</evidence>
<keyword evidence="4" id="KW-0227">DNA damage</keyword>
<proteinExistence type="predicted"/>
<keyword evidence="2 8" id="KW-0489">Methyltransferase</keyword>
<dbReference type="InterPro" id="IPR036217">
    <property type="entry name" value="MethylDNA_cys_MeTrfase_DNAb"/>
</dbReference>
<accession>A0A3B0ZIZ6</accession>